<evidence type="ECO:0000313" key="3">
    <source>
        <dbReference type="Proteomes" id="UP001597337"/>
    </source>
</evidence>
<accession>A0ABW4Y2Y3</accession>
<name>A0ABW4Y2Y3_9GAMM</name>
<evidence type="ECO:0008006" key="4">
    <source>
        <dbReference type="Google" id="ProtNLM"/>
    </source>
</evidence>
<comment type="caution">
    <text evidence="2">The sequence shown here is derived from an EMBL/GenBank/DDBJ whole genome shotgun (WGS) entry which is preliminary data.</text>
</comment>
<evidence type="ECO:0000313" key="2">
    <source>
        <dbReference type="EMBL" id="MFD2110532.1"/>
    </source>
</evidence>
<organism evidence="2 3">
    <name type="scientific">Thiorhodococcus fuscus</name>
    <dbReference type="NCBI Taxonomy" id="527200"/>
    <lineage>
        <taxon>Bacteria</taxon>
        <taxon>Pseudomonadati</taxon>
        <taxon>Pseudomonadota</taxon>
        <taxon>Gammaproteobacteria</taxon>
        <taxon>Chromatiales</taxon>
        <taxon>Chromatiaceae</taxon>
        <taxon>Thiorhodococcus</taxon>
    </lineage>
</organism>
<dbReference type="EMBL" id="JBHUHX010000003">
    <property type="protein sequence ID" value="MFD2110532.1"/>
    <property type="molecule type" value="Genomic_DNA"/>
</dbReference>
<reference evidence="3" key="1">
    <citation type="journal article" date="2019" name="Int. J. Syst. Evol. Microbiol.">
        <title>The Global Catalogue of Microorganisms (GCM) 10K type strain sequencing project: providing services to taxonomists for standard genome sequencing and annotation.</title>
        <authorList>
            <consortium name="The Broad Institute Genomics Platform"/>
            <consortium name="The Broad Institute Genome Sequencing Center for Infectious Disease"/>
            <person name="Wu L."/>
            <person name="Ma J."/>
        </authorList>
    </citation>
    <scope>NUCLEOTIDE SEQUENCE [LARGE SCALE GENOMIC DNA]</scope>
    <source>
        <strain evidence="3">KACC 12597</strain>
    </source>
</reference>
<dbReference type="RefSeq" id="WP_007040670.1">
    <property type="nucleotide sequence ID" value="NZ_JBHUHX010000003.1"/>
</dbReference>
<feature type="region of interest" description="Disordered" evidence="1">
    <location>
        <begin position="49"/>
        <end position="74"/>
    </location>
</feature>
<gene>
    <name evidence="2" type="ORF">ACFSJC_01600</name>
</gene>
<keyword evidence="3" id="KW-1185">Reference proteome</keyword>
<dbReference type="Proteomes" id="UP001597337">
    <property type="component" value="Unassembled WGS sequence"/>
</dbReference>
<protein>
    <recommendedName>
        <fullName evidence="4">Chemotaxis protein</fullName>
    </recommendedName>
</protein>
<evidence type="ECO:0000256" key="1">
    <source>
        <dbReference type="SAM" id="MobiDB-lite"/>
    </source>
</evidence>
<sequence length="74" mass="7894">MVKVLLAPLIVFIVLGGWVLVQRLYAGFAARNPELGPFRREDGGCSCGSGHCEQPQRSRSVAPPAPPSAVKHPT</sequence>
<proteinExistence type="predicted"/>